<reference evidence="1 2" key="1">
    <citation type="submission" date="2017-09" db="EMBL/GenBank/DDBJ databases">
        <title>Depth-based differentiation of microbial function through sediment-hosted aquifers and enrichment of novel symbionts in the deep terrestrial subsurface.</title>
        <authorList>
            <person name="Probst A.J."/>
            <person name="Ladd B."/>
            <person name="Jarett J.K."/>
            <person name="Geller-Mcgrath D.E."/>
            <person name="Sieber C.M."/>
            <person name="Emerson J.B."/>
            <person name="Anantharaman K."/>
            <person name="Thomas B.C."/>
            <person name="Malmstrom R."/>
            <person name="Stieglmeier M."/>
            <person name="Klingl A."/>
            <person name="Woyke T."/>
            <person name="Ryan C.M."/>
            <person name="Banfield J.F."/>
        </authorList>
    </citation>
    <scope>NUCLEOTIDE SEQUENCE [LARGE SCALE GENOMIC DNA]</scope>
    <source>
        <strain evidence="1">CG11_big_fil_rev_8_21_14_0_20_43_7</strain>
    </source>
</reference>
<sequence>MGKFKKGMMIGSILGAAMVWLNISTKGKKYRDQLLDQASDVYTRVLERIAQSGTFTQMTKSKYVTIVKEVVHKYAIDNGLAEDTKNMIVKIVANQWNAAKKQMKK</sequence>
<protein>
    <submittedName>
        <fullName evidence="1">Uncharacterized protein</fullName>
    </submittedName>
</protein>
<dbReference type="AlphaFoldDB" id="A0A2H0N2V6"/>
<organism evidence="1 2">
    <name type="scientific">Candidatus Magasanikbacteria bacterium CG11_big_fil_rev_8_21_14_0_20_43_7</name>
    <dbReference type="NCBI Taxonomy" id="1974654"/>
    <lineage>
        <taxon>Bacteria</taxon>
        <taxon>Candidatus Magasanikiibacteriota</taxon>
    </lineage>
</organism>
<name>A0A2H0N2V6_9BACT</name>
<dbReference type="Proteomes" id="UP000229782">
    <property type="component" value="Unassembled WGS sequence"/>
</dbReference>
<proteinExistence type="predicted"/>
<accession>A0A2H0N2V6</accession>
<dbReference type="EMBL" id="PCWM01000027">
    <property type="protein sequence ID" value="PIR03229.1"/>
    <property type="molecule type" value="Genomic_DNA"/>
</dbReference>
<evidence type="ECO:0000313" key="2">
    <source>
        <dbReference type="Proteomes" id="UP000229782"/>
    </source>
</evidence>
<gene>
    <name evidence="1" type="ORF">COV60_01435</name>
</gene>
<comment type="caution">
    <text evidence="1">The sequence shown here is derived from an EMBL/GenBank/DDBJ whole genome shotgun (WGS) entry which is preliminary data.</text>
</comment>
<evidence type="ECO:0000313" key="1">
    <source>
        <dbReference type="EMBL" id="PIR03229.1"/>
    </source>
</evidence>